<dbReference type="Pfam" id="PF00561">
    <property type="entry name" value="Abhydrolase_1"/>
    <property type="match status" value="1"/>
</dbReference>
<proteinExistence type="predicted"/>
<evidence type="ECO:0000259" key="2">
    <source>
        <dbReference type="Pfam" id="PF01841"/>
    </source>
</evidence>
<evidence type="ECO:0000313" key="3">
    <source>
        <dbReference type="EMBL" id="SEQ09737.1"/>
    </source>
</evidence>
<dbReference type="PANTHER" id="PTHR33490:SF3">
    <property type="entry name" value="CONSERVED INTEGRAL MEMBRANE PROTEIN"/>
    <property type="match status" value="1"/>
</dbReference>
<dbReference type="SUPFAM" id="SSF54001">
    <property type="entry name" value="Cysteine proteinases"/>
    <property type="match status" value="1"/>
</dbReference>
<keyword evidence="3" id="KW-0378">Hydrolase</keyword>
<dbReference type="PANTHER" id="PTHR33490">
    <property type="entry name" value="BLR5614 PROTEIN-RELATED"/>
    <property type="match status" value="1"/>
</dbReference>
<dbReference type="EMBL" id="FOFU01000002">
    <property type="protein sequence ID" value="SEQ09737.1"/>
    <property type="molecule type" value="Genomic_DNA"/>
</dbReference>
<dbReference type="RefSeq" id="WP_143064168.1">
    <property type="nucleotide sequence ID" value="NZ_FOFU01000002.1"/>
</dbReference>
<organism evidence="3 4">
    <name type="scientific">Treponema bryantii</name>
    <dbReference type="NCBI Taxonomy" id="163"/>
    <lineage>
        <taxon>Bacteria</taxon>
        <taxon>Pseudomonadati</taxon>
        <taxon>Spirochaetota</taxon>
        <taxon>Spirochaetia</taxon>
        <taxon>Spirochaetales</taxon>
        <taxon>Treponemataceae</taxon>
        <taxon>Treponema</taxon>
    </lineage>
</organism>
<dbReference type="SUPFAM" id="SSF53474">
    <property type="entry name" value="alpha/beta-Hydrolases"/>
    <property type="match status" value="1"/>
</dbReference>
<dbReference type="eggNOG" id="COG0596">
    <property type="taxonomic scope" value="Bacteria"/>
</dbReference>
<dbReference type="GO" id="GO:0016787">
    <property type="term" value="F:hydrolase activity"/>
    <property type="evidence" value="ECO:0007669"/>
    <property type="project" value="UniProtKB-KW"/>
</dbReference>
<dbReference type="Proteomes" id="UP000182360">
    <property type="component" value="Unassembled WGS sequence"/>
</dbReference>
<dbReference type="OrthoDB" id="5296450at2"/>
<feature type="domain" description="Transglutaminase-like" evidence="2">
    <location>
        <begin position="322"/>
        <end position="427"/>
    </location>
</feature>
<name>A0A1H9D8T2_9SPIR</name>
<dbReference type="InterPro" id="IPR000073">
    <property type="entry name" value="AB_hydrolase_1"/>
</dbReference>
<sequence>MSGRIKDGKFVYKNQDSLNKMQAFYDKTLASLDVPYSEDYFETSFGQTHCLLVGDKDKTRICTIHGGNGITTLNLKLFLPLLKDFCILAPDVIGMPGKSEPYRNISRRKDEYGLWINEVLNHYGEEKISFVVSSYSSAMFLSFAKYYPQRVSSALLLVPSGIAHGPILPMLGKMVVPFIKYYSNPSEKTLDVVIETMGGKGDETWREFFDLMMSSYKMEMKPPKEYSKKEMAAFKAPLLIMASQKDIFFPADRVFANARKIFTGPVTTSEIDSMHLPSAEVMVEVCERAKEFFEMNENLSEYLKETPSINFSHPMIEAKIKELQEKSDSQIDYIKRAYEFVRDEILHSWDIKAKVVSKNAAEVLKNGTGICWTKSCLLAALLRGNGIPSGISYQKLTRADDDRDGYIIHALNTVYIPELQKWIRLDARGNKATVHAQFSLEEEKLAFPAREEYAEIDYRDNNSDLDKRLIKILNEVDVVMNIRTDFDII</sequence>
<keyword evidence="4" id="KW-1185">Reference proteome</keyword>
<dbReference type="AlphaFoldDB" id="A0A1H9D8T2"/>
<protein>
    <submittedName>
        <fullName evidence="3">Alpha/beta hydrolase fold</fullName>
    </submittedName>
</protein>
<dbReference type="InterPro" id="IPR029058">
    <property type="entry name" value="AB_hydrolase_fold"/>
</dbReference>
<dbReference type="eggNOG" id="COG1305">
    <property type="taxonomic scope" value="Bacteria"/>
</dbReference>
<dbReference type="Gene3D" id="3.10.620.30">
    <property type="match status" value="1"/>
</dbReference>
<accession>A0A1H9D8T2</accession>
<dbReference type="Gene3D" id="3.40.50.1820">
    <property type="entry name" value="alpha/beta hydrolase"/>
    <property type="match status" value="1"/>
</dbReference>
<gene>
    <name evidence="3" type="ORF">SAMN04487977_102478</name>
</gene>
<reference evidence="3 4" key="1">
    <citation type="submission" date="2016-10" db="EMBL/GenBank/DDBJ databases">
        <authorList>
            <person name="de Groot N.N."/>
        </authorList>
    </citation>
    <scope>NUCLEOTIDE SEQUENCE [LARGE SCALE GENOMIC DNA]</scope>
    <source>
        <strain evidence="3 4">B25</strain>
    </source>
</reference>
<feature type="domain" description="AB hydrolase-1" evidence="1">
    <location>
        <begin position="61"/>
        <end position="160"/>
    </location>
</feature>
<evidence type="ECO:0000259" key="1">
    <source>
        <dbReference type="Pfam" id="PF00561"/>
    </source>
</evidence>
<evidence type="ECO:0000313" key="4">
    <source>
        <dbReference type="Proteomes" id="UP000182360"/>
    </source>
</evidence>
<dbReference type="InterPro" id="IPR002931">
    <property type="entry name" value="Transglutaminase-like"/>
</dbReference>
<dbReference type="Pfam" id="PF01841">
    <property type="entry name" value="Transglut_core"/>
    <property type="match status" value="1"/>
</dbReference>
<dbReference type="InterPro" id="IPR038765">
    <property type="entry name" value="Papain-like_cys_pep_sf"/>
</dbReference>